<dbReference type="HOGENOM" id="CLU_2133847_0_0_1"/>
<proteinExistence type="predicted"/>
<dbReference type="OrthoDB" id="10461219at2759"/>
<gene>
    <name evidence="2" type="ORF">M419DRAFT_128073</name>
</gene>
<evidence type="ECO:0000313" key="2">
    <source>
        <dbReference type="EMBL" id="ETS03650.1"/>
    </source>
</evidence>
<sequence length="113" mass="12001">MATYTHAPHRPAKTDGRLSPGTILLRGKVESTGKKETESRDQPPAAPCPPTKAPKKQRHLASLGGYERLLANLLLASREPGPGPGATEPVERDADIRFNAPPHLLALDASAPV</sequence>
<dbReference type="AlphaFoldDB" id="A0A024SE60"/>
<name>A0A024SE60_HYPJR</name>
<evidence type="ECO:0000313" key="3">
    <source>
        <dbReference type="Proteomes" id="UP000024376"/>
    </source>
</evidence>
<protein>
    <submittedName>
        <fullName evidence="2">Uncharacterized protein</fullName>
    </submittedName>
</protein>
<dbReference type="EMBL" id="KI911142">
    <property type="protein sequence ID" value="ETS03650.1"/>
    <property type="molecule type" value="Genomic_DNA"/>
</dbReference>
<organism evidence="2 3">
    <name type="scientific">Hypocrea jecorina (strain ATCC 56765 / BCRC 32924 / NRRL 11460 / Rut C-30)</name>
    <name type="common">Trichoderma reesei</name>
    <dbReference type="NCBI Taxonomy" id="1344414"/>
    <lineage>
        <taxon>Eukaryota</taxon>
        <taxon>Fungi</taxon>
        <taxon>Dikarya</taxon>
        <taxon>Ascomycota</taxon>
        <taxon>Pezizomycotina</taxon>
        <taxon>Sordariomycetes</taxon>
        <taxon>Hypocreomycetidae</taxon>
        <taxon>Hypocreales</taxon>
        <taxon>Hypocreaceae</taxon>
        <taxon>Trichoderma</taxon>
    </lineage>
</organism>
<accession>A0A024SE60</accession>
<evidence type="ECO:0000256" key="1">
    <source>
        <dbReference type="SAM" id="MobiDB-lite"/>
    </source>
</evidence>
<feature type="region of interest" description="Disordered" evidence="1">
    <location>
        <begin position="1"/>
        <end position="59"/>
    </location>
</feature>
<dbReference type="Proteomes" id="UP000024376">
    <property type="component" value="Unassembled WGS sequence"/>
</dbReference>
<reference evidence="3" key="1">
    <citation type="journal article" date="2013" name="Ind. Biotechnol.">
        <title>Comparative genomics analysis of Trichoderma reesei strains.</title>
        <authorList>
            <person name="Koike H."/>
            <person name="Aerts A."/>
            <person name="LaButti K."/>
            <person name="Grigoriev I.V."/>
            <person name="Baker S.E."/>
        </authorList>
    </citation>
    <scope>NUCLEOTIDE SEQUENCE [LARGE SCALE GENOMIC DNA]</scope>
    <source>
        <strain evidence="3">ATCC 56765 / BCRC 32924 / NRRL 11460 / Rut C-30</strain>
    </source>
</reference>
<feature type="compositionally biased region" description="Basic and acidic residues" evidence="1">
    <location>
        <begin position="27"/>
        <end position="41"/>
    </location>
</feature>
<dbReference type="KEGG" id="trr:M419DRAFT_128073"/>